<evidence type="ECO:0000313" key="2">
    <source>
        <dbReference type="EMBL" id="KAK5879995.1"/>
    </source>
</evidence>
<evidence type="ECO:0000256" key="1">
    <source>
        <dbReference type="SAM" id="MobiDB-lite"/>
    </source>
</evidence>
<comment type="caution">
    <text evidence="2">The sequence shown here is derived from an EMBL/GenBank/DDBJ whole genome shotgun (WGS) entry which is preliminary data.</text>
</comment>
<organism evidence="2 3">
    <name type="scientific">Champsocephalus esox</name>
    <name type="common">pike icefish</name>
    <dbReference type="NCBI Taxonomy" id="159716"/>
    <lineage>
        <taxon>Eukaryota</taxon>
        <taxon>Metazoa</taxon>
        <taxon>Chordata</taxon>
        <taxon>Craniata</taxon>
        <taxon>Vertebrata</taxon>
        <taxon>Euteleostomi</taxon>
        <taxon>Actinopterygii</taxon>
        <taxon>Neopterygii</taxon>
        <taxon>Teleostei</taxon>
        <taxon>Neoteleostei</taxon>
        <taxon>Acanthomorphata</taxon>
        <taxon>Eupercaria</taxon>
        <taxon>Perciformes</taxon>
        <taxon>Notothenioidei</taxon>
        <taxon>Channichthyidae</taxon>
        <taxon>Champsocephalus</taxon>
    </lineage>
</organism>
<proteinExistence type="predicted"/>
<keyword evidence="3" id="KW-1185">Reference proteome</keyword>
<sequence length="76" mass="8066">MVCSEGSFSQPPPASAAPLGETSFESEAPPSVIQHPTGPPTLNPSRALMRPKNPEPPQNSLLYPHLAGRGSTCWEE</sequence>
<dbReference type="EMBL" id="JAULUE010002064">
    <property type="protein sequence ID" value="KAK5879995.1"/>
    <property type="molecule type" value="Genomic_DNA"/>
</dbReference>
<protein>
    <submittedName>
        <fullName evidence="2">Uncharacterized protein</fullName>
    </submittedName>
</protein>
<name>A0AAN8B7G9_9TELE</name>
<reference evidence="2 3" key="1">
    <citation type="journal article" date="2023" name="Mol. Biol. Evol.">
        <title>Genomics of Secondarily Temperate Adaptation in the Only Non-Antarctic Icefish.</title>
        <authorList>
            <person name="Rivera-Colon A.G."/>
            <person name="Rayamajhi N."/>
            <person name="Minhas B.F."/>
            <person name="Madrigal G."/>
            <person name="Bilyk K.T."/>
            <person name="Yoon V."/>
            <person name="Hune M."/>
            <person name="Gregory S."/>
            <person name="Cheng C.H.C."/>
            <person name="Catchen J.M."/>
        </authorList>
    </citation>
    <scope>NUCLEOTIDE SEQUENCE [LARGE SCALE GENOMIC DNA]</scope>
    <source>
        <strain evidence="2">JC2023a</strain>
    </source>
</reference>
<feature type="region of interest" description="Disordered" evidence="1">
    <location>
        <begin position="1"/>
        <end position="76"/>
    </location>
</feature>
<gene>
    <name evidence="2" type="ORF">CesoFtcFv8_023065</name>
</gene>
<dbReference type="AlphaFoldDB" id="A0AAN8B7G9"/>
<dbReference type="Proteomes" id="UP001335648">
    <property type="component" value="Unassembled WGS sequence"/>
</dbReference>
<evidence type="ECO:0000313" key="3">
    <source>
        <dbReference type="Proteomes" id="UP001335648"/>
    </source>
</evidence>
<accession>A0AAN8B7G9</accession>